<dbReference type="EMBL" id="WBNL01001136">
    <property type="protein sequence ID" value="NXE69565.1"/>
    <property type="molecule type" value="Genomic_DNA"/>
</dbReference>
<dbReference type="InterPro" id="IPR036322">
    <property type="entry name" value="WD40_repeat_dom_sf"/>
</dbReference>
<dbReference type="GO" id="GO:0032040">
    <property type="term" value="C:small-subunit processome"/>
    <property type="evidence" value="ECO:0007669"/>
    <property type="project" value="TreeGrafter"/>
</dbReference>
<dbReference type="PANTHER" id="PTHR44163">
    <property type="entry name" value="U3 SMALL NUCLEOLAR RNA-ASSOCIATED PROTEIN 4 HOMOLOG"/>
    <property type="match status" value="1"/>
</dbReference>
<reference evidence="1" key="1">
    <citation type="submission" date="2019-09" db="EMBL/GenBank/DDBJ databases">
        <title>Bird 10,000 Genomes (B10K) Project - Family phase.</title>
        <authorList>
            <person name="Zhang G."/>
        </authorList>
    </citation>
    <scope>NUCLEOTIDE SEQUENCE</scope>
    <source>
        <strain evidence="1">B10K-DU-015-28</strain>
        <tissue evidence="1">Muscle</tissue>
    </source>
</reference>
<gene>
    <name evidence="1" type="primary">Utp4</name>
    <name evidence="1" type="ORF">CALORN_R00381</name>
</gene>
<accession>A0A852A9A7</accession>
<sequence>MGEFEVHRVRFFGLVPAGVRCLACHPRGTRLALARTDGAVEVYNFAANYFQEKVIPGHEARSVESLCWAAGDRLFGAGLGGDITEYDLSGLSAARGLDGGGGPIWSMVANSTGTQLAIGCEDGSVKIFQVVPGGIQFERNLDRRKGRVLCLSWHPSDTHIVAGSIDFFRVIDLLHSASWQCPAVVPSLLPQPRFPPQKEDSMIVGTSTGATYHLQLLPVRLGGLEKRWVRTKPFQFHSHDVRAVAHSPTALISGGLDAQLVIRPLMEKVQKKSYDAALRKFTFPHRRLVSCARKARLLLFQFSQYLELWRLGSTEETGKDGEVLPLCRMPEHLVQLKSKGPEHIYCSCVSPCGTWLGYSTASRFQLYRVRCDGDGVSLRKV</sequence>
<evidence type="ECO:0000313" key="1">
    <source>
        <dbReference type="EMBL" id="NXE69565.1"/>
    </source>
</evidence>
<dbReference type="AlphaFoldDB" id="A0A852A9A7"/>
<feature type="non-terminal residue" evidence="1">
    <location>
        <position position="1"/>
    </location>
</feature>
<dbReference type="Gene3D" id="2.130.10.10">
    <property type="entry name" value="YVTN repeat-like/Quinoprotein amine dehydrogenase"/>
    <property type="match status" value="1"/>
</dbReference>
<organism evidence="1 2">
    <name type="scientific">Calcarius ornatus</name>
    <name type="common">Chestnut-collared longspur</name>
    <dbReference type="NCBI Taxonomy" id="198940"/>
    <lineage>
        <taxon>Eukaryota</taxon>
        <taxon>Metazoa</taxon>
        <taxon>Chordata</taxon>
        <taxon>Craniata</taxon>
        <taxon>Vertebrata</taxon>
        <taxon>Euteleostomi</taxon>
        <taxon>Archelosauria</taxon>
        <taxon>Archosauria</taxon>
        <taxon>Dinosauria</taxon>
        <taxon>Saurischia</taxon>
        <taxon>Theropoda</taxon>
        <taxon>Coelurosauria</taxon>
        <taxon>Aves</taxon>
        <taxon>Neognathae</taxon>
        <taxon>Neoaves</taxon>
        <taxon>Telluraves</taxon>
        <taxon>Australaves</taxon>
        <taxon>Passeriformes</taxon>
        <taxon>Passeroidea</taxon>
        <taxon>Fringillidae</taxon>
        <taxon>Emberizinae</taxon>
        <taxon>Emberizini</taxon>
        <taxon>Calcarius</taxon>
    </lineage>
</organism>
<name>A0A852A9A7_CALOR</name>
<dbReference type="GO" id="GO:0000462">
    <property type="term" value="P:maturation of SSU-rRNA from tricistronic rRNA transcript (SSU-rRNA, 5.8S rRNA, LSU-rRNA)"/>
    <property type="evidence" value="ECO:0007669"/>
    <property type="project" value="InterPro"/>
</dbReference>
<protein>
    <submittedName>
        <fullName evidence="1">UTP4 protein</fullName>
    </submittedName>
</protein>
<dbReference type="Proteomes" id="UP000603627">
    <property type="component" value="Unassembled WGS sequence"/>
</dbReference>
<feature type="non-terminal residue" evidence="1">
    <location>
        <position position="381"/>
    </location>
</feature>
<comment type="caution">
    <text evidence="1">The sequence shown here is derived from an EMBL/GenBank/DDBJ whole genome shotgun (WGS) entry which is preliminary data.</text>
</comment>
<dbReference type="PANTHER" id="PTHR44163:SF1">
    <property type="entry name" value="U3 SMALL NUCLEOLAR RNA-ASSOCIATED PROTEIN 4 HOMOLOG"/>
    <property type="match status" value="1"/>
</dbReference>
<evidence type="ECO:0000313" key="2">
    <source>
        <dbReference type="Proteomes" id="UP000603627"/>
    </source>
</evidence>
<dbReference type="SUPFAM" id="SSF50978">
    <property type="entry name" value="WD40 repeat-like"/>
    <property type="match status" value="1"/>
</dbReference>
<keyword evidence="2" id="KW-1185">Reference proteome</keyword>
<dbReference type="InterPro" id="IPR001680">
    <property type="entry name" value="WD40_rpt"/>
</dbReference>
<proteinExistence type="predicted"/>
<dbReference type="GO" id="GO:0003723">
    <property type="term" value="F:RNA binding"/>
    <property type="evidence" value="ECO:0007669"/>
    <property type="project" value="TreeGrafter"/>
</dbReference>
<dbReference type="GO" id="GO:0034455">
    <property type="term" value="C:t-UTP complex"/>
    <property type="evidence" value="ECO:0007669"/>
    <property type="project" value="TreeGrafter"/>
</dbReference>
<dbReference type="Pfam" id="PF00400">
    <property type="entry name" value="WD40"/>
    <property type="match status" value="2"/>
</dbReference>
<dbReference type="InterPro" id="IPR046351">
    <property type="entry name" value="UTP4"/>
</dbReference>
<dbReference type="SMART" id="SM00320">
    <property type="entry name" value="WD40"/>
    <property type="match status" value="5"/>
</dbReference>
<dbReference type="InterPro" id="IPR015943">
    <property type="entry name" value="WD40/YVTN_repeat-like_dom_sf"/>
</dbReference>
<dbReference type="GO" id="GO:0030686">
    <property type="term" value="C:90S preribosome"/>
    <property type="evidence" value="ECO:0007669"/>
    <property type="project" value="InterPro"/>
</dbReference>